<feature type="region of interest" description="Disordered" evidence="1">
    <location>
        <begin position="1"/>
        <end position="30"/>
    </location>
</feature>
<dbReference type="EMBL" id="MN739671">
    <property type="protein sequence ID" value="QHT19930.1"/>
    <property type="molecule type" value="Genomic_DNA"/>
</dbReference>
<protein>
    <submittedName>
        <fullName evidence="2">Uncharacterized protein</fullName>
    </submittedName>
</protein>
<dbReference type="AlphaFoldDB" id="A0A6C0DU78"/>
<proteinExistence type="predicted"/>
<reference evidence="2" key="1">
    <citation type="journal article" date="2020" name="Nature">
        <title>Giant virus diversity and host interactions through global metagenomics.</title>
        <authorList>
            <person name="Schulz F."/>
            <person name="Roux S."/>
            <person name="Paez-Espino D."/>
            <person name="Jungbluth S."/>
            <person name="Walsh D.A."/>
            <person name="Denef V.J."/>
            <person name="McMahon K.D."/>
            <person name="Konstantinidis K.T."/>
            <person name="Eloe-Fadrosh E.A."/>
            <person name="Kyrpides N.C."/>
            <person name="Woyke T."/>
        </authorList>
    </citation>
    <scope>NUCLEOTIDE SEQUENCE</scope>
    <source>
        <strain evidence="2">GVMAG-M-3300023174-5</strain>
    </source>
</reference>
<evidence type="ECO:0000313" key="2">
    <source>
        <dbReference type="EMBL" id="QHT19930.1"/>
    </source>
</evidence>
<feature type="compositionally biased region" description="Low complexity" evidence="1">
    <location>
        <begin position="1"/>
        <end position="15"/>
    </location>
</feature>
<accession>A0A6C0DU78</accession>
<feature type="compositionally biased region" description="Polar residues" evidence="1">
    <location>
        <begin position="16"/>
        <end position="26"/>
    </location>
</feature>
<evidence type="ECO:0000256" key="1">
    <source>
        <dbReference type="SAM" id="MobiDB-lite"/>
    </source>
</evidence>
<name>A0A6C0DU78_9ZZZZ</name>
<organism evidence="2">
    <name type="scientific">viral metagenome</name>
    <dbReference type="NCBI Taxonomy" id="1070528"/>
    <lineage>
        <taxon>unclassified sequences</taxon>
        <taxon>metagenomes</taxon>
        <taxon>organismal metagenomes</taxon>
    </lineage>
</organism>
<sequence length="200" mass="22106">MSKATATPCSSCPSSNSHPQRKSQPQIKDKQSQKFLEVVFNRSIKDLQKDDNLKVKKVTFFNNLELKNLIFHGELQHRLQISGASSYTLSIFYEDLINNTPNYLEIRFLERKKIVKPKGILGDKSSCNCSCICEPASANLCPINCTCITSTECTGQCPPCGSSAVVTSSTTLPGSSKTFAVGKLFFVKIVKNILTLLYPQ</sequence>